<protein>
    <submittedName>
        <fullName evidence="3">Uncharacterized membrane protein</fullName>
    </submittedName>
</protein>
<feature type="transmembrane region" description="Helical" evidence="1">
    <location>
        <begin position="149"/>
        <end position="169"/>
    </location>
</feature>
<evidence type="ECO:0000313" key="3">
    <source>
        <dbReference type="EMBL" id="SFV07605.1"/>
    </source>
</evidence>
<dbReference type="EMBL" id="FPBO01000027">
    <property type="protein sequence ID" value="SFV07605.1"/>
    <property type="molecule type" value="Genomic_DNA"/>
</dbReference>
<dbReference type="Proteomes" id="UP000199391">
    <property type="component" value="Unassembled WGS sequence"/>
</dbReference>
<reference evidence="4" key="1">
    <citation type="submission" date="2016-10" db="EMBL/GenBank/DDBJ databases">
        <authorList>
            <person name="Varghese N."/>
            <person name="Submissions S."/>
        </authorList>
    </citation>
    <scope>NUCLEOTIDE SEQUENCE [LARGE SCALE GENOMIC DNA]</scope>
    <source>
        <strain evidence="4">CGMCC 1.11014</strain>
    </source>
</reference>
<feature type="transmembrane region" description="Helical" evidence="1">
    <location>
        <begin position="97"/>
        <end position="116"/>
    </location>
</feature>
<feature type="transmembrane region" description="Helical" evidence="1">
    <location>
        <begin position="223"/>
        <end position="241"/>
    </location>
</feature>
<feature type="domain" description="Heparan-alpha-glucosaminide N-acetyltransferase catalytic" evidence="2">
    <location>
        <begin position="10"/>
        <end position="224"/>
    </location>
</feature>
<feature type="transmembrane region" description="Helical" evidence="1">
    <location>
        <begin position="312"/>
        <end position="330"/>
    </location>
</feature>
<dbReference type="AlphaFoldDB" id="A0A1I7LD11"/>
<feature type="transmembrane region" description="Helical" evidence="1">
    <location>
        <begin position="122"/>
        <end position="144"/>
    </location>
</feature>
<accession>A0A1I7LD11</accession>
<organism evidence="3 4">
    <name type="scientific">Pseudoduganella namucuonensis</name>
    <dbReference type="NCBI Taxonomy" id="1035707"/>
    <lineage>
        <taxon>Bacteria</taxon>
        <taxon>Pseudomonadati</taxon>
        <taxon>Pseudomonadota</taxon>
        <taxon>Betaproteobacteria</taxon>
        <taxon>Burkholderiales</taxon>
        <taxon>Oxalobacteraceae</taxon>
        <taxon>Telluria group</taxon>
        <taxon>Pseudoduganella</taxon>
    </lineage>
</organism>
<dbReference type="PANTHER" id="PTHR40407:SF1">
    <property type="entry name" value="HEPARAN-ALPHA-GLUCOSAMINIDE N-ACETYLTRANSFERASE CATALYTIC DOMAIN-CONTAINING PROTEIN"/>
    <property type="match status" value="1"/>
</dbReference>
<proteinExistence type="predicted"/>
<keyword evidence="4" id="KW-1185">Reference proteome</keyword>
<dbReference type="RefSeq" id="WP_093558086.1">
    <property type="nucleotide sequence ID" value="NZ_FPBO01000027.1"/>
</dbReference>
<dbReference type="OrthoDB" id="508112at2"/>
<feature type="transmembrane region" description="Helical" evidence="1">
    <location>
        <begin position="181"/>
        <end position="202"/>
    </location>
</feature>
<sequence length="390" mass="43078">MMADTETTARLQSIDMLRGLVIVLMALDHVRDFFGPAPFQPEDLAATTPAWFWTRWITHLCATVFVFLAGTSAWLRGAKGGAGADRSARRRELSRHLATRGAMLVALEWTWISFSWQFGYEVMIAQVIWALGMGMIALAGLVWLPRPAIAAFAAALILGHNALDGWRPGGLLWQALHQGGFYPLAGGFGIVFMYPLVPWVGLMAAGYASGPVFALPAARRQRLLLAAAGALLLAFALLRAWNVYGDPQPWSPQGRGWMFDLMSFARVHKYPPSLQYLCVTGAIGLALLALFERVRAMARLLPFVLAFGRSPLFFYTIHIALIHLLAGVLFEVRFGAAPEFVDGSLRLPDGYTPSLPVVYAAWVAILFIMYGLTRLWQRRRRPLRPAAPAI</sequence>
<gene>
    <name evidence="3" type="ORF">SAMN05216552_10277</name>
</gene>
<evidence type="ECO:0000259" key="2">
    <source>
        <dbReference type="Pfam" id="PF07786"/>
    </source>
</evidence>
<evidence type="ECO:0000313" key="4">
    <source>
        <dbReference type="Proteomes" id="UP000199391"/>
    </source>
</evidence>
<dbReference type="InterPro" id="IPR012429">
    <property type="entry name" value="HGSNAT_cat"/>
</dbReference>
<keyword evidence="1" id="KW-1133">Transmembrane helix</keyword>
<dbReference type="STRING" id="1035707.SAMN05216552_10277"/>
<feature type="transmembrane region" description="Helical" evidence="1">
    <location>
        <begin position="273"/>
        <end position="291"/>
    </location>
</feature>
<keyword evidence="1" id="KW-0472">Membrane</keyword>
<evidence type="ECO:0000256" key="1">
    <source>
        <dbReference type="SAM" id="Phobius"/>
    </source>
</evidence>
<dbReference type="PANTHER" id="PTHR40407">
    <property type="entry name" value="MEMBRANE PROTEIN-LIKE PROTEIN"/>
    <property type="match status" value="1"/>
</dbReference>
<dbReference type="Pfam" id="PF07786">
    <property type="entry name" value="HGSNAT_cat"/>
    <property type="match status" value="1"/>
</dbReference>
<feature type="transmembrane region" description="Helical" evidence="1">
    <location>
        <begin position="56"/>
        <end position="76"/>
    </location>
</feature>
<name>A0A1I7LD11_9BURK</name>
<feature type="transmembrane region" description="Helical" evidence="1">
    <location>
        <begin position="350"/>
        <end position="372"/>
    </location>
</feature>
<keyword evidence="1" id="KW-0812">Transmembrane</keyword>